<gene>
    <name evidence="5" type="primary">ICR1_1</name>
    <name evidence="5" type="ORF">g.22991</name>
</gene>
<evidence type="ECO:0000256" key="1">
    <source>
        <dbReference type="ARBA" id="ARBA00009778"/>
    </source>
</evidence>
<protein>
    <submittedName>
        <fullName evidence="5">Interactor of constitutive active ROPs 1</fullName>
    </submittedName>
</protein>
<dbReference type="EMBL" id="GDJX01009566">
    <property type="protein sequence ID" value="JAT58370.1"/>
    <property type="molecule type" value="Transcribed_RNA"/>
</dbReference>
<evidence type="ECO:0000256" key="2">
    <source>
        <dbReference type="ARBA" id="ARBA00023054"/>
    </source>
</evidence>
<organism evidence="5">
    <name type="scientific">Anthurium amnicola</name>
    <dbReference type="NCBI Taxonomy" id="1678845"/>
    <lineage>
        <taxon>Eukaryota</taxon>
        <taxon>Viridiplantae</taxon>
        <taxon>Streptophyta</taxon>
        <taxon>Embryophyta</taxon>
        <taxon>Tracheophyta</taxon>
        <taxon>Spermatophyta</taxon>
        <taxon>Magnoliopsida</taxon>
        <taxon>Liliopsida</taxon>
        <taxon>Araceae</taxon>
        <taxon>Pothoideae</taxon>
        <taxon>Potheae</taxon>
        <taxon>Anthurium</taxon>
    </lineage>
</organism>
<feature type="region of interest" description="Disordered" evidence="4">
    <location>
        <begin position="153"/>
        <end position="186"/>
    </location>
</feature>
<dbReference type="AlphaFoldDB" id="A0A1D1YUV4"/>
<dbReference type="PANTHER" id="PTHR34224">
    <property type="entry name" value="INTERACTOR OF CONSTITUTIVE ACTIVE ROPS 2, CHLOROPLASTIC-RELATED"/>
    <property type="match status" value="1"/>
</dbReference>
<feature type="region of interest" description="Disordered" evidence="4">
    <location>
        <begin position="398"/>
        <end position="419"/>
    </location>
</feature>
<feature type="compositionally biased region" description="Polar residues" evidence="4">
    <location>
        <begin position="1"/>
        <end position="20"/>
    </location>
</feature>
<keyword evidence="2 3" id="KW-0175">Coiled coil</keyword>
<sequence length="437" mass="47354">MSGNSITPVDQEMSASNNTGQQQQQQPPPRLSPRAPLHLRTTNSESIGVHTHHRSSPKLEDNHRRSPRSPLPEFASSNQKKRGGRVTDLETKLGHVQEELRKLREQLASAEAAKRDAQQELEETKKLIPTIPAGAGEQVEDDADISAEIQQTTTHVKDGELSPEVSPAEEGSKTQVDSLEVASPDAAMMDLTLEKESDRSNDEMVGEMVKDEAEECSKDHVGEATREEENKEIAVIFEVDEVLPDEESNEVVEMTELEAKLEEKVKELELCLAENANLKKQLMDAEAEAAAARSREEETSLKLTHVSEELAGSRAKADQLGEQLEAAEGASASLEAEMKKLRIQTEQWRKAADAAVAALSVTGGMGTEANGRRAAERCGSMDKHLGMGYGSGGEFGGLGSPLMDDSDDGSAGSGGAKRKGVGIRMFGELWKKRGQPK</sequence>
<feature type="region of interest" description="Disordered" evidence="4">
    <location>
        <begin position="107"/>
        <end position="138"/>
    </location>
</feature>
<dbReference type="InterPro" id="IPR029688">
    <property type="entry name" value="ICR"/>
</dbReference>
<evidence type="ECO:0000256" key="4">
    <source>
        <dbReference type="SAM" id="MobiDB-lite"/>
    </source>
</evidence>
<proteinExistence type="inferred from homology"/>
<feature type="region of interest" description="Disordered" evidence="4">
    <location>
        <begin position="1"/>
        <end position="93"/>
    </location>
</feature>
<evidence type="ECO:0000256" key="3">
    <source>
        <dbReference type="SAM" id="Coils"/>
    </source>
</evidence>
<comment type="similarity">
    <text evidence="1">Belongs to the ICR family.</text>
</comment>
<reference evidence="5" key="1">
    <citation type="submission" date="2015-07" db="EMBL/GenBank/DDBJ databases">
        <title>Transcriptome Assembly of Anthurium amnicola.</title>
        <authorList>
            <person name="Suzuki J."/>
        </authorList>
    </citation>
    <scope>NUCLEOTIDE SEQUENCE</scope>
</reference>
<name>A0A1D1YUV4_9ARAE</name>
<feature type="coiled-coil region" evidence="3">
    <location>
        <begin position="254"/>
        <end position="351"/>
    </location>
</feature>
<evidence type="ECO:0000313" key="5">
    <source>
        <dbReference type="EMBL" id="JAT58370.1"/>
    </source>
</evidence>
<dbReference type="PANTHER" id="PTHR34224:SF2">
    <property type="entry name" value="INTERACTOR OF CONSTITUTIVE ACTIVE ROPS 4"/>
    <property type="match status" value="1"/>
</dbReference>
<accession>A0A1D1YUV4</accession>
<feature type="compositionally biased region" description="Basic and acidic residues" evidence="4">
    <location>
        <begin position="112"/>
        <end position="126"/>
    </location>
</feature>